<organism evidence="2 3">
    <name type="scientific">Lactuca saligna</name>
    <name type="common">Willowleaf lettuce</name>
    <dbReference type="NCBI Taxonomy" id="75948"/>
    <lineage>
        <taxon>Eukaryota</taxon>
        <taxon>Viridiplantae</taxon>
        <taxon>Streptophyta</taxon>
        <taxon>Embryophyta</taxon>
        <taxon>Tracheophyta</taxon>
        <taxon>Spermatophyta</taxon>
        <taxon>Magnoliopsida</taxon>
        <taxon>eudicotyledons</taxon>
        <taxon>Gunneridae</taxon>
        <taxon>Pentapetalae</taxon>
        <taxon>asterids</taxon>
        <taxon>campanulids</taxon>
        <taxon>Asterales</taxon>
        <taxon>Asteraceae</taxon>
        <taxon>Cichorioideae</taxon>
        <taxon>Cichorieae</taxon>
        <taxon>Lactucinae</taxon>
        <taxon>Lactuca</taxon>
    </lineage>
</organism>
<dbReference type="AlphaFoldDB" id="A0AA35YD70"/>
<feature type="compositionally biased region" description="Basic and acidic residues" evidence="1">
    <location>
        <begin position="56"/>
        <end position="69"/>
    </location>
</feature>
<evidence type="ECO:0000256" key="1">
    <source>
        <dbReference type="SAM" id="MobiDB-lite"/>
    </source>
</evidence>
<sequence length="301" mass="34477">MVVLKSCAADVNLFLQNLVKTHDLLLTISVHQHLADKIKPVFFILNHIKADEYGEYKHESNPKSKDLKGNEASGSKGKGKLVESNDEKEEDLSEVLKLKRKKRDQELDEAQHVAKEAEATKKEACDAQVTLKTQKSLFPPWSMERILNEAIDNRSVYWLELVVSFDLDNSSESRLEFPVTPKAFLFRCFERIVNAPDSENDVNQMLLFFISSTESLAVRGAGNSAFEFTFTDLPCLYPYDWISLFSLLSKYDQKFETIIAHLKIMLVSYIQEVGRMDVEIAAILRKKPIVQQRKLQRTSAR</sequence>
<evidence type="ECO:0000313" key="2">
    <source>
        <dbReference type="EMBL" id="CAI9271277.1"/>
    </source>
</evidence>
<dbReference type="Proteomes" id="UP001177003">
    <property type="component" value="Chromosome 2"/>
</dbReference>
<evidence type="ECO:0000313" key="3">
    <source>
        <dbReference type="Proteomes" id="UP001177003"/>
    </source>
</evidence>
<gene>
    <name evidence="2" type="ORF">LSALG_LOCUS11551</name>
</gene>
<keyword evidence="3" id="KW-1185">Reference proteome</keyword>
<feature type="region of interest" description="Disordered" evidence="1">
    <location>
        <begin position="56"/>
        <end position="89"/>
    </location>
</feature>
<accession>A0AA35YD70</accession>
<proteinExistence type="predicted"/>
<name>A0AA35YD70_LACSI</name>
<dbReference type="EMBL" id="OX465078">
    <property type="protein sequence ID" value="CAI9271277.1"/>
    <property type="molecule type" value="Genomic_DNA"/>
</dbReference>
<reference evidence="2" key="1">
    <citation type="submission" date="2023-04" db="EMBL/GenBank/DDBJ databases">
        <authorList>
            <person name="Vijverberg K."/>
            <person name="Xiong W."/>
            <person name="Schranz E."/>
        </authorList>
    </citation>
    <scope>NUCLEOTIDE SEQUENCE</scope>
</reference>
<protein>
    <submittedName>
        <fullName evidence="2">Uncharacterized protein</fullName>
    </submittedName>
</protein>